<dbReference type="InterPro" id="IPR012954">
    <property type="entry name" value="BP28_C_dom"/>
</dbReference>
<dbReference type="GO" id="GO:0030515">
    <property type="term" value="F:snoRNA binding"/>
    <property type="evidence" value="ECO:0007669"/>
    <property type="project" value="TreeGrafter"/>
</dbReference>
<dbReference type="InterPro" id="IPR057672">
    <property type="entry name" value="TPR_IPO4/5"/>
</dbReference>
<sequence length="697" mass="76447">MGIRTQEELGRPVKNFQQATEYILSISAAAAVAKTGSQTTVSQPKKRKTITSAFDKPLINANFTAAEHIRLITAMVTFVGYQIPSHAFRTTYQQQQQQAHAAVHGAAEESAAAALDRCLEQLLVSLLDIQSRARLQTRTSGKSAADTPAWAELLKRTSVAVTEILGQMSWSSFVTIMLGILRDTTPVMVKTALEELGGTLSLRAAITKADVPHLVPLIGALVGILESQTATKDLTAEGAGVQRGCLFCLKQLAGILGNHSAETWTTILSTGVKFLASSDISIRCEAISCLTTVIVTVKTSVLPRLPEFLPGLLEHVHQLLSGKAQDTASLLTAIDALEAIVSILTAFISPQLPKILAIVAQCATKTVQPTLKDSFSGKVVRIRGILCGDVPFRVMFGAFKETYGALRQTEVFSIFNDSLKKARTGDILSMQREIVDFLFTVFDTREDLPSALDALSLVALRMPESSFKGLFMKLYQWATQDGLQRKKLLTFYQIVERLTDALKHLFIIYAANVVSHAVTIMSAFHVEKSAGSISESDRQTETDVLITILDVLTRFFKYDTTGYFNADQCDVLNQPLVDQLDNYREPESYKRLVEHLIPAITGFSVCLNDDSLWKPLHYQVLLKTRHDEAAVRVAALQSIESLVESMGESYSNLLPEAVTFLVELSAEDDELVEAQCARTKATIEKVLGDSSIWRNAV</sequence>
<evidence type="ECO:0000256" key="1">
    <source>
        <dbReference type="ARBA" id="ARBA00004604"/>
    </source>
</evidence>
<evidence type="ECO:0000256" key="2">
    <source>
        <dbReference type="ARBA" id="ARBA00010559"/>
    </source>
</evidence>
<dbReference type="OrthoDB" id="9793568at2759"/>
<comment type="similarity">
    <text evidence="2 7">Belongs to the HEATR1/UTP10 family.</text>
</comment>
<dbReference type="PANTHER" id="PTHR13457:SF1">
    <property type="entry name" value="HEAT REPEAT-CONTAINING PROTEIN 1"/>
    <property type="match status" value="1"/>
</dbReference>
<evidence type="ECO:0000313" key="10">
    <source>
        <dbReference type="Proteomes" id="UP000192578"/>
    </source>
</evidence>
<keyword evidence="3 7" id="KW-0690">Ribosome biogenesis</keyword>
<reference evidence="10" key="1">
    <citation type="submission" date="2017-01" db="EMBL/GenBank/DDBJ databases">
        <title>Comparative genomics of anhydrobiosis in the tardigrade Hypsibius dujardini.</title>
        <authorList>
            <person name="Yoshida Y."/>
            <person name="Koutsovoulos G."/>
            <person name="Laetsch D."/>
            <person name="Stevens L."/>
            <person name="Kumar S."/>
            <person name="Horikawa D."/>
            <person name="Ishino K."/>
            <person name="Komine S."/>
            <person name="Tomita M."/>
            <person name="Blaxter M."/>
            <person name="Arakawa K."/>
        </authorList>
    </citation>
    <scope>NUCLEOTIDE SEQUENCE [LARGE SCALE GENOMIC DNA]</scope>
    <source>
        <strain evidence="10">Z151</strain>
    </source>
</reference>
<dbReference type="GO" id="GO:0000462">
    <property type="term" value="P:maturation of SSU-rRNA from tricistronic rRNA transcript (SSU-rRNA, 5.8S rRNA, LSU-rRNA)"/>
    <property type="evidence" value="ECO:0007669"/>
    <property type="project" value="TreeGrafter"/>
</dbReference>
<dbReference type="GO" id="GO:0032040">
    <property type="term" value="C:small-subunit processome"/>
    <property type="evidence" value="ECO:0007669"/>
    <property type="project" value="TreeGrafter"/>
</dbReference>
<dbReference type="SUPFAM" id="SSF48371">
    <property type="entry name" value="ARM repeat"/>
    <property type="match status" value="1"/>
</dbReference>
<comment type="caution">
    <text evidence="9">The sequence shown here is derived from an EMBL/GenBank/DDBJ whole genome shotgun (WGS) entry which is preliminary data.</text>
</comment>
<dbReference type="Pfam" id="PF25780">
    <property type="entry name" value="TPR_IPO5"/>
    <property type="match status" value="1"/>
</dbReference>
<keyword evidence="5 7" id="KW-0539">Nucleus</keyword>
<comment type="function">
    <text evidence="7">Involved in nucleolar processing of pre-18S ribosomal RNA.</text>
</comment>
<evidence type="ECO:0000313" key="9">
    <source>
        <dbReference type="EMBL" id="OQV19734.1"/>
    </source>
</evidence>
<dbReference type="EMBL" id="MTYJ01000036">
    <property type="protein sequence ID" value="OQV19734.1"/>
    <property type="molecule type" value="Genomic_DNA"/>
</dbReference>
<name>A0A1W0WX06_HYPEX</name>
<dbReference type="GO" id="GO:0030686">
    <property type="term" value="C:90S preribosome"/>
    <property type="evidence" value="ECO:0007669"/>
    <property type="project" value="TreeGrafter"/>
</dbReference>
<dbReference type="PANTHER" id="PTHR13457">
    <property type="entry name" value="BAP28"/>
    <property type="match status" value="1"/>
</dbReference>
<dbReference type="Proteomes" id="UP000192578">
    <property type="component" value="Unassembled WGS sequence"/>
</dbReference>
<feature type="domain" description="BP28 C-terminal" evidence="8">
    <location>
        <begin position="424"/>
        <end position="563"/>
    </location>
</feature>
<evidence type="ECO:0000256" key="7">
    <source>
        <dbReference type="RuleBase" id="RU367065"/>
    </source>
</evidence>
<keyword evidence="6 7" id="KW-0687">Ribonucleoprotein</keyword>
<evidence type="ECO:0000256" key="3">
    <source>
        <dbReference type="ARBA" id="ARBA00022517"/>
    </source>
</evidence>
<evidence type="ECO:0000256" key="5">
    <source>
        <dbReference type="ARBA" id="ARBA00023242"/>
    </source>
</evidence>
<evidence type="ECO:0000256" key="6">
    <source>
        <dbReference type="ARBA" id="ARBA00023274"/>
    </source>
</evidence>
<dbReference type="AlphaFoldDB" id="A0A1W0WX06"/>
<keyword evidence="4 7" id="KW-0698">rRNA processing</keyword>
<dbReference type="SMART" id="SM01036">
    <property type="entry name" value="BP28CT"/>
    <property type="match status" value="1"/>
</dbReference>
<dbReference type="Gene3D" id="1.25.10.10">
    <property type="entry name" value="Leucine-rich Repeat Variant"/>
    <property type="match status" value="2"/>
</dbReference>
<protein>
    <recommendedName>
        <fullName evidence="7">HEAT repeat-containing protein 1</fullName>
    </recommendedName>
</protein>
<evidence type="ECO:0000256" key="4">
    <source>
        <dbReference type="ARBA" id="ARBA00022552"/>
    </source>
</evidence>
<proteinExistence type="inferred from homology"/>
<dbReference type="Pfam" id="PF08146">
    <property type="entry name" value="BP28CT"/>
    <property type="match status" value="1"/>
</dbReference>
<organism evidence="9 10">
    <name type="scientific">Hypsibius exemplaris</name>
    <name type="common">Freshwater tardigrade</name>
    <dbReference type="NCBI Taxonomy" id="2072580"/>
    <lineage>
        <taxon>Eukaryota</taxon>
        <taxon>Metazoa</taxon>
        <taxon>Ecdysozoa</taxon>
        <taxon>Tardigrada</taxon>
        <taxon>Eutardigrada</taxon>
        <taxon>Parachela</taxon>
        <taxon>Hypsibioidea</taxon>
        <taxon>Hypsibiidae</taxon>
        <taxon>Hypsibius</taxon>
    </lineage>
</organism>
<evidence type="ECO:0000259" key="8">
    <source>
        <dbReference type="SMART" id="SM01036"/>
    </source>
</evidence>
<gene>
    <name evidence="9" type="ORF">BV898_06273</name>
</gene>
<dbReference type="GO" id="GO:0045943">
    <property type="term" value="P:positive regulation of transcription by RNA polymerase I"/>
    <property type="evidence" value="ECO:0007669"/>
    <property type="project" value="TreeGrafter"/>
</dbReference>
<dbReference type="GO" id="GO:0034455">
    <property type="term" value="C:t-UTP complex"/>
    <property type="evidence" value="ECO:0007669"/>
    <property type="project" value="TreeGrafter"/>
</dbReference>
<dbReference type="InterPro" id="IPR016024">
    <property type="entry name" value="ARM-type_fold"/>
</dbReference>
<accession>A0A1W0WX06</accession>
<keyword evidence="10" id="KW-1185">Reference proteome</keyword>
<comment type="subcellular location">
    <subcellularLocation>
        <location evidence="1 7">Nucleus</location>
        <location evidence="1 7">Nucleolus</location>
    </subcellularLocation>
</comment>
<dbReference type="InterPro" id="IPR040191">
    <property type="entry name" value="UTP10"/>
</dbReference>
<dbReference type="InterPro" id="IPR011989">
    <property type="entry name" value="ARM-like"/>
</dbReference>